<gene>
    <name evidence="11" type="ORF">GA_TR7580_c3_g1_i1_g.24697</name>
</gene>
<reference evidence="11" key="1">
    <citation type="submission" date="2016-07" db="EMBL/GenBank/DDBJ databases">
        <title>De novo transcriptome assembly of four accessions of the metal hyperaccumulator plant Noccaea caerulescens.</title>
        <authorList>
            <person name="Blande D."/>
            <person name="Halimaa P."/>
            <person name="Tervahauta A.I."/>
            <person name="Aarts M.G."/>
            <person name="Karenlampi S.O."/>
        </authorList>
    </citation>
    <scope>NUCLEOTIDE SEQUENCE</scope>
</reference>
<comment type="subcellular location">
    <subcellularLocation>
        <location evidence="1">Membrane</location>
    </subcellularLocation>
</comment>
<dbReference type="GO" id="GO:0033612">
    <property type="term" value="F:receptor serine/threonine kinase binding"/>
    <property type="evidence" value="ECO:0007669"/>
    <property type="project" value="TreeGrafter"/>
</dbReference>
<keyword evidence="9" id="KW-0732">Signal</keyword>
<evidence type="ECO:0000256" key="2">
    <source>
        <dbReference type="ARBA" id="ARBA00022614"/>
    </source>
</evidence>
<feature type="domain" description="Protein kinase" evidence="10">
    <location>
        <begin position="403"/>
        <end position="669"/>
    </location>
</feature>
<feature type="chain" id="PRO_5009619755" evidence="9">
    <location>
        <begin position="23"/>
        <end position="680"/>
    </location>
</feature>
<keyword evidence="11" id="KW-0808">Transferase</keyword>
<dbReference type="PANTHER" id="PTHR48056:SF61">
    <property type="entry name" value="PROTEIN KINASE DOMAIN-CONTAINING PROTEIN"/>
    <property type="match status" value="1"/>
</dbReference>
<dbReference type="Pfam" id="PF00560">
    <property type="entry name" value="LRR_1"/>
    <property type="match status" value="2"/>
</dbReference>
<dbReference type="InterPro" id="IPR032675">
    <property type="entry name" value="LRR_dom_sf"/>
</dbReference>
<evidence type="ECO:0000256" key="6">
    <source>
        <dbReference type="ARBA" id="ARBA00023136"/>
    </source>
</evidence>
<keyword evidence="11" id="KW-0675">Receptor</keyword>
<sequence>MGFFKFIFLLSLLWSFYSLGSSQLQASQAQVLLQLKKHLEYPTQLDSWYDHKTSFCYLQPSTSMNITCFSNSVTELNIFGDKSSEKAKSFEGFAIPNVTLSDRFSIETFVTTLSRLKSLRVLTLASLGIWGHLPEKLHRLSSLEYLDLSNNFLFGSVPPKLSAMVKLETFRFDHNFFNGTLPSWFGSFSNLKVLSFKSNKLFGELHSSLLSLSTMEYIDLRSNSLSGSLPDDLKCGSKLWFVDVSDNKLTGKLPHCLSNKQDLSVRFSGNCLSLQKQQHPESFCVKQVRAAETAEAKAEAEAAANESGQRKVKKGALIGLIVGISMAILVVICGVFILLRRKGVTKNQLSHKTAQDSHQPIRFSSEILSNARYISETSKIGSEDLPVCRQFSLEEIVIATKNFDKTAILGESSLYGTLYKGNLENGTKVAIRCLPASKKYSIRNLKLRLDLLAKLRHPNLVCLLGHCIDCGGKDDYSVEKVFLIYEYIPNGNFQSCLSDDSFGKAMNWSERLNVLTGVAKAVHFLHTGVIPGFFSNRLKTNNVLLNQHRFAKLSDYGLSIVSEATRHNTEIAKSWQMSRLEDDVYSFGLILLQSIVGPSVSAREEAFLRDELTSLESEEGRRRVVNPTVLATCRNGSLIRVISLMNKCVSPESLSRPSFEDILWNLQYASQLQAEDGDQY</sequence>
<name>A0A1J3CT54_NOCCA</name>
<evidence type="ECO:0000256" key="4">
    <source>
        <dbReference type="ARBA" id="ARBA00022737"/>
    </source>
</evidence>
<dbReference type="Gene3D" id="3.80.10.10">
    <property type="entry name" value="Ribonuclease Inhibitor"/>
    <property type="match status" value="1"/>
</dbReference>
<keyword evidence="11" id="KW-0418">Kinase</keyword>
<keyword evidence="7" id="KW-0325">Glycoprotein</keyword>
<dbReference type="EMBL" id="GEVI01024836">
    <property type="protein sequence ID" value="JAU07484.1"/>
    <property type="molecule type" value="Transcribed_RNA"/>
</dbReference>
<dbReference type="AlphaFoldDB" id="A0A1J3CT54"/>
<dbReference type="InterPro" id="IPR050647">
    <property type="entry name" value="Plant_LRR-RLKs"/>
</dbReference>
<feature type="transmembrane region" description="Helical" evidence="8">
    <location>
        <begin position="316"/>
        <end position="339"/>
    </location>
</feature>
<evidence type="ECO:0000256" key="8">
    <source>
        <dbReference type="SAM" id="Phobius"/>
    </source>
</evidence>
<dbReference type="GO" id="GO:0004672">
    <property type="term" value="F:protein kinase activity"/>
    <property type="evidence" value="ECO:0007669"/>
    <property type="project" value="InterPro"/>
</dbReference>
<dbReference type="FunFam" id="3.80.10.10:FF:000383">
    <property type="entry name" value="Leucine-rich repeat receptor protein kinase EMS1"/>
    <property type="match status" value="1"/>
</dbReference>
<dbReference type="GO" id="GO:0005524">
    <property type="term" value="F:ATP binding"/>
    <property type="evidence" value="ECO:0007669"/>
    <property type="project" value="InterPro"/>
</dbReference>
<evidence type="ECO:0000259" key="10">
    <source>
        <dbReference type="PROSITE" id="PS50011"/>
    </source>
</evidence>
<dbReference type="SUPFAM" id="SSF52058">
    <property type="entry name" value="L domain-like"/>
    <property type="match status" value="1"/>
</dbReference>
<dbReference type="PROSITE" id="PS50011">
    <property type="entry name" value="PROTEIN_KINASE_DOM"/>
    <property type="match status" value="1"/>
</dbReference>
<evidence type="ECO:0000313" key="11">
    <source>
        <dbReference type="EMBL" id="JAU07484.1"/>
    </source>
</evidence>
<keyword evidence="6 8" id="KW-0472">Membrane</keyword>
<keyword evidence="2" id="KW-0433">Leucine-rich repeat</keyword>
<feature type="signal peptide" evidence="9">
    <location>
        <begin position="1"/>
        <end position="22"/>
    </location>
</feature>
<dbReference type="SUPFAM" id="SSF56112">
    <property type="entry name" value="Protein kinase-like (PK-like)"/>
    <property type="match status" value="1"/>
</dbReference>
<organism evidence="11">
    <name type="scientific">Noccaea caerulescens</name>
    <name type="common">Alpine penny-cress</name>
    <name type="synonym">Thlaspi caerulescens</name>
    <dbReference type="NCBI Taxonomy" id="107243"/>
    <lineage>
        <taxon>Eukaryota</taxon>
        <taxon>Viridiplantae</taxon>
        <taxon>Streptophyta</taxon>
        <taxon>Embryophyta</taxon>
        <taxon>Tracheophyta</taxon>
        <taxon>Spermatophyta</taxon>
        <taxon>Magnoliopsida</taxon>
        <taxon>eudicotyledons</taxon>
        <taxon>Gunneridae</taxon>
        <taxon>Pentapetalae</taxon>
        <taxon>rosids</taxon>
        <taxon>malvids</taxon>
        <taxon>Brassicales</taxon>
        <taxon>Brassicaceae</taxon>
        <taxon>Coluteocarpeae</taxon>
        <taxon>Noccaea</taxon>
    </lineage>
</organism>
<dbReference type="PANTHER" id="PTHR48056">
    <property type="entry name" value="LRR RECEPTOR-LIKE SERINE/THREONINE-PROTEIN KINASE-RELATED"/>
    <property type="match status" value="1"/>
</dbReference>
<evidence type="ECO:0000256" key="9">
    <source>
        <dbReference type="SAM" id="SignalP"/>
    </source>
</evidence>
<dbReference type="InterPro" id="IPR001611">
    <property type="entry name" value="Leu-rich_rpt"/>
</dbReference>
<proteinExistence type="predicted"/>
<dbReference type="Gene3D" id="1.10.510.10">
    <property type="entry name" value="Transferase(Phosphotransferase) domain 1"/>
    <property type="match status" value="1"/>
</dbReference>
<dbReference type="InterPro" id="IPR001245">
    <property type="entry name" value="Ser-Thr/Tyr_kinase_cat_dom"/>
</dbReference>
<dbReference type="Gene3D" id="3.30.200.20">
    <property type="entry name" value="Phosphorylase Kinase, domain 1"/>
    <property type="match status" value="1"/>
</dbReference>
<keyword evidence="3 8" id="KW-0812">Transmembrane</keyword>
<protein>
    <submittedName>
        <fullName evidence="11">Putative inactive leucine-rich repeat receptor-like protein kinase</fullName>
    </submittedName>
</protein>
<dbReference type="InterPro" id="IPR000719">
    <property type="entry name" value="Prot_kinase_dom"/>
</dbReference>
<evidence type="ECO:0000256" key="7">
    <source>
        <dbReference type="ARBA" id="ARBA00023180"/>
    </source>
</evidence>
<dbReference type="InterPro" id="IPR011009">
    <property type="entry name" value="Kinase-like_dom_sf"/>
</dbReference>
<evidence type="ECO:0000256" key="1">
    <source>
        <dbReference type="ARBA" id="ARBA00004370"/>
    </source>
</evidence>
<dbReference type="Pfam" id="PF07714">
    <property type="entry name" value="PK_Tyr_Ser-Thr"/>
    <property type="match status" value="1"/>
</dbReference>
<evidence type="ECO:0000256" key="5">
    <source>
        <dbReference type="ARBA" id="ARBA00022989"/>
    </source>
</evidence>
<dbReference type="FunFam" id="1.10.510.10:FF:000657">
    <property type="entry name" value="Putative inactive leucine-rich repeat receptor-like protein kinase"/>
    <property type="match status" value="1"/>
</dbReference>
<keyword evidence="5 8" id="KW-1133">Transmembrane helix</keyword>
<evidence type="ECO:0000256" key="3">
    <source>
        <dbReference type="ARBA" id="ARBA00022692"/>
    </source>
</evidence>
<accession>A0A1J3CT54</accession>
<keyword evidence="4" id="KW-0677">Repeat</keyword>
<dbReference type="GO" id="GO:0016020">
    <property type="term" value="C:membrane"/>
    <property type="evidence" value="ECO:0007669"/>
    <property type="project" value="UniProtKB-SubCell"/>
</dbReference>